<dbReference type="Gene3D" id="3.60.15.10">
    <property type="entry name" value="Ribonuclease Z/Hydroxyacylglutathione hydrolase-like"/>
    <property type="match status" value="1"/>
</dbReference>
<dbReference type="OrthoDB" id="17458at2759"/>
<protein>
    <submittedName>
        <fullName evidence="1">Beta-lactamase-like protein</fullName>
    </submittedName>
</protein>
<keyword evidence="2" id="KW-1185">Reference proteome</keyword>
<dbReference type="PANTHER" id="PTHR36839">
    <property type="entry name" value="METALLO-BETA-LACTAMASE FAMILY PROTEIN (AFU_ORTHOLOGUE AFUA_5G12770)"/>
    <property type="match status" value="1"/>
</dbReference>
<dbReference type="GeneID" id="70290940"/>
<dbReference type="AlphaFoldDB" id="A0A9P7ZQN4"/>
<dbReference type="EMBL" id="MU251247">
    <property type="protein sequence ID" value="KAG9256539.1"/>
    <property type="molecule type" value="Genomic_DNA"/>
</dbReference>
<name>A0A9P7ZQN4_9HYPO</name>
<accession>A0A9P7ZQN4</accession>
<evidence type="ECO:0000313" key="2">
    <source>
        <dbReference type="Proteomes" id="UP000887229"/>
    </source>
</evidence>
<dbReference type="InterPro" id="IPR036866">
    <property type="entry name" value="RibonucZ/Hydroxyglut_hydro"/>
</dbReference>
<reference evidence="1" key="1">
    <citation type="journal article" date="2021" name="IMA Fungus">
        <title>Genomic characterization of three marine fungi, including Emericellopsis atlantica sp. nov. with signatures of a generalist lifestyle and marine biomass degradation.</title>
        <authorList>
            <person name="Hagestad O.C."/>
            <person name="Hou L."/>
            <person name="Andersen J.H."/>
            <person name="Hansen E.H."/>
            <person name="Altermark B."/>
            <person name="Li C."/>
            <person name="Kuhnert E."/>
            <person name="Cox R.J."/>
            <person name="Crous P.W."/>
            <person name="Spatafora J.W."/>
            <person name="Lail K."/>
            <person name="Amirebrahimi M."/>
            <person name="Lipzen A."/>
            <person name="Pangilinan J."/>
            <person name="Andreopoulos W."/>
            <person name="Hayes R.D."/>
            <person name="Ng V."/>
            <person name="Grigoriev I.V."/>
            <person name="Jackson S.A."/>
            <person name="Sutton T.D.S."/>
            <person name="Dobson A.D.W."/>
            <person name="Rama T."/>
        </authorList>
    </citation>
    <scope>NUCLEOTIDE SEQUENCE</scope>
    <source>
        <strain evidence="1">TS7</strain>
    </source>
</reference>
<dbReference type="RefSeq" id="XP_046120463.1">
    <property type="nucleotide sequence ID" value="XM_046260037.1"/>
</dbReference>
<comment type="caution">
    <text evidence="1">The sequence shown here is derived from an EMBL/GenBank/DDBJ whole genome shotgun (WGS) entry which is preliminary data.</text>
</comment>
<evidence type="ECO:0000313" key="1">
    <source>
        <dbReference type="EMBL" id="KAG9256539.1"/>
    </source>
</evidence>
<dbReference type="SUPFAM" id="SSF56281">
    <property type="entry name" value="Metallo-hydrolase/oxidoreductase"/>
    <property type="match status" value="1"/>
</dbReference>
<gene>
    <name evidence="1" type="ORF">F5Z01DRAFT_476910</name>
</gene>
<dbReference type="PANTHER" id="PTHR36839:SF1">
    <property type="entry name" value="METALLO-BETA-LACTAMASE FAMILY PROTEIN (AFU_ORTHOLOGUE AFUA_5G12770)"/>
    <property type="match status" value="1"/>
</dbReference>
<dbReference type="Proteomes" id="UP000887229">
    <property type="component" value="Unassembled WGS sequence"/>
</dbReference>
<proteinExistence type="predicted"/>
<organism evidence="1 2">
    <name type="scientific">Emericellopsis atlantica</name>
    <dbReference type="NCBI Taxonomy" id="2614577"/>
    <lineage>
        <taxon>Eukaryota</taxon>
        <taxon>Fungi</taxon>
        <taxon>Dikarya</taxon>
        <taxon>Ascomycota</taxon>
        <taxon>Pezizomycotina</taxon>
        <taxon>Sordariomycetes</taxon>
        <taxon>Hypocreomycetidae</taxon>
        <taxon>Hypocreales</taxon>
        <taxon>Bionectriaceae</taxon>
        <taxon>Emericellopsis</taxon>
    </lineage>
</organism>
<sequence length="310" mass="34595">MEYPEPYDPSLSSQFLVCSTCGTQFPATDRLQIKSCHICDDARQYVPRSGQSFTTLQAICSASHHNQFEAYEGDERLVFVKTVPQVGIGQRCIIVRTPQGNVLWDCITLLDEATIQRIKDMGGLQAIVISHPHFYTTHVQWARAFACPVYVAAEDASWTTMPSAHRKLITETETDIVGTKVIKMGGHFPGSLVLLWQGRLLIADTILTTPSGLGDWSVNALGEDTSHVPPPPNRNTFTFQWSIPNMIPLSADELLRMWTILQPYTLTSTHGGFMGQDIEDEGVKARVLRSMQIQCRYMGGQNHPLMKVTL</sequence>